<feature type="transmembrane region" description="Helical" evidence="1">
    <location>
        <begin position="229"/>
        <end position="254"/>
    </location>
</feature>
<proteinExistence type="predicted"/>
<organism evidence="2 3">
    <name type="scientific">Bacteroides uniformis str. 3978 T3 ii</name>
    <dbReference type="NCBI Taxonomy" id="1339349"/>
    <lineage>
        <taxon>Bacteria</taxon>
        <taxon>Pseudomonadati</taxon>
        <taxon>Bacteroidota</taxon>
        <taxon>Bacteroidia</taxon>
        <taxon>Bacteroidales</taxon>
        <taxon>Bacteroidaceae</taxon>
        <taxon>Bacteroides</taxon>
    </lineage>
</organism>
<reference evidence="2 3" key="1">
    <citation type="submission" date="2014-04" db="EMBL/GenBank/DDBJ databases">
        <authorList>
            <person name="Sears C."/>
            <person name="Carroll K."/>
            <person name="Sack B.R."/>
            <person name="Qadri F."/>
            <person name="Myers L.L."/>
            <person name="Chung G.-T."/>
            <person name="Escheverria P."/>
            <person name="Fraser C.M."/>
            <person name="Sadzewicz L."/>
            <person name="Shefchek K.A."/>
            <person name="Tallon L."/>
            <person name="Das S.P."/>
            <person name="Daugherty S."/>
            <person name="Mongodin E.F."/>
        </authorList>
    </citation>
    <scope>NUCLEOTIDE SEQUENCE [LARGE SCALE GENOMIC DNA]</scope>
    <source>
        <strain evidence="2 3">3978 T3 ii</strain>
    </source>
</reference>
<feature type="transmembrane region" description="Helical" evidence="1">
    <location>
        <begin position="125"/>
        <end position="144"/>
    </location>
</feature>
<keyword evidence="1" id="KW-1133">Transmembrane helix</keyword>
<dbReference type="GeneID" id="99749738"/>
<dbReference type="AlphaFoldDB" id="A0A078S5H1"/>
<keyword evidence="1" id="KW-0472">Membrane</keyword>
<evidence type="ECO:0000256" key="1">
    <source>
        <dbReference type="SAM" id="Phobius"/>
    </source>
</evidence>
<dbReference type="Pfam" id="PF19529">
    <property type="entry name" value="DUF6057"/>
    <property type="match status" value="1"/>
</dbReference>
<dbReference type="PATRIC" id="fig|1339349.3.peg.803"/>
<feature type="transmembrane region" description="Helical" evidence="1">
    <location>
        <begin position="70"/>
        <end position="88"/>
    </location>
</feature>
<dbReference type="Proteomes" id="UP000028013">
    <property type="component" value="Unassembled WGS sequence"/>
</dbReference>
<feature type="transmembrane region" description="Helical" evidence="1">
    <location>
        <begin position="156"/>
        <end position="180"/>
    </location>
</feature>
<dbReference type="EMBL" id="JNHN01000093">
    <property type="protein sequence ID" value="KDS56978.1"/>
    <property type="molecule type" value="Genomic_DNA"/>
</dbReference>
<dbReference type="RefSeq" id="WP_005824995.1">
    <property type="nucleotide sequence ID" value="NZ_JNHN01000093.1"/>
</dbReference>
<keyword evidence="1" id="KW-0812">Transmembrane</keyword>
<name>A0A078S5H1_BACUN</name>
<sequence length="588" mass="68713">MFLFLKKTWKIGLSILFGVAVLLFWGSVYPAHISYQEQFQLFLFDADYWWERIVVPGGLADYIAEYLTQFYYHVWAGACILAFLYVLLQRLVWKLAKEQGAADVYYPLSFLPIIVLWHFMGDENAMLSLVVALLLALSASCWYADLKGKWQRVAYILIVLPLLYWTAGAAHFIFMGWVIVREFRLNLKGKNFWGGVGVFWGVGLWGIGCPLLASMWVQFPIYRLMGGIGYYRFPAVIPWIEIGLAVLLVVLPFLLSALPALKKKPVFYGVLQVVAVTLFGYYYVAAGCDMDKEEAMEYDQLVRNKQWQEIIEKAEEKSPVSPFGVTCLNLALGKTGQMGDRMFEFYQNGTEGLLPEFQRDFTSPLPTSEAYYHLGMVNTAQRFTFEAMEAIPNFNKSGRCFKRLAETNLINGQYEVAAKYLRLLRKTIFYRDWAEDAMTYLYNEEKINAHKEWGWLRQIRYTEDFLFSSQETDIMLGLLYQHNHRNRMAFEYMLAYVLQQRDLERFMKYYPLGKHAGYDHIPRSYQEALIYVWTQTHKNFQGMPWSISPQVVRDVTEFARIYTSQQNARQMLEARFGSTYWNYLLLRK</sequence>
<feature type="transmembrane region" description="Helical" evidence="1">
    <location>
        <begin position="100"/>
        <end position="119"/>
    </location>
</feature>
<feature type="transmembrane region" description="Helical" evidence="1">
    <location>
        <begin position="192"/>
        <end position="217"/>
    </location>
</feature>
<dbReference type="InterPro" id="IPR045692">
    <property type="entry name" value="DUF6057"/>
</dbReference>
<gene>
    <name evidence="2" type="ORF">M094_3996</name>
</gene>
<feature type="transmembrane region" description="Helical" evidence="1">
    <location>
        <begin position="266"/>
        <end position="284"/>
    </location>
</feature>
<evidence type="ECO:0000313" key="2">
    <source>
        <dbReference type="EMBL" id="KDS56978.1"/>
    </source>
</evidence>
<accession>A0A078S5H1</accession>
<evidence type="ECO:0000313" key="3">
    <source>
        <dbReference type="Proteomes" id="UP000028013"/>
    </source>
</evidence>
<comment type="caution">
    <text evidence="2">The sequence shown here is derived from an EMBL/GenBank/DDBJ whole genome shotgun (WGS) entry which is preliminary data.</text>
</comment>
<protein>
    <submittedName>
        <fullName evidence="2">Putative membrane protein</fullName>
    </submittedName>
</protein>